<dbReference type="AlphaFoldDB" id="A0A0A1Z4Y3"/>
<name>A0A0A1Z4Y3_PSEFL</name>
<reference evidence="1 2" key="1">
    <citation type="journal article" date="2013" name="Genome Announc.">
        <title>Draft Genome Sequence of Pseudomonas fluorescens LMG 5329, a White Line-Inducing Principle-Producing Bioindicator for the Mushroom Pathogen Pseudomonas tolaasii.</title>
        <authorList>
            <person name="Ghequire M.G."/>
            <person name="Rokni-Zadeh H."/>
            <person name="Zarrineh P."/>
            <person name="De Mot R."/>
        </authorList>
    </citation>
    <scope>NUCLEOTIDE SEQUENCE [LARGE SCALE GENOMIC DNA]</scope>
    <source>
        <strain evidence="1 2">LMG 5329</strain>
    </source>
</reference>
<organism evidence="1 2">
    <name type="scientific">Pseudomonas fluorescens LMG 5329</name>
    <dbReference type="NCBI Taxonomy" id="1324332"/>
    <lineage>
        <taxon>Bacteria</taxon>
        <taxon>Pseudomonadati</taxon>
        <taxon>Pseudomonadota</taxon>
        <taxon>Gammaproteobacteria</taxon>
        <taxon>Pseudomonadales</taxon>
        <taxon>Pseudomonadaceae</taxon>
        <taxon>Pseudomonas</taxon>
    </lineage>
</organism>
<evidence type="ECO:0000313" key="2">
    <source>
        <dbReference type="Proteomes" id="UP000030060"/>
    </source>
</evidence>
<gene>
    <name evidence="1" type="ORF">K814_0109190</name>
</gene>
<accession>A0A0A1Z4Y3</accession>
<evidence type="ECO:0000313" key="1">
    <source>
        <dbReference type="EMBL" id="KGE68284.1"/>
    </source>
</evidence>
<proteinExistence type="predicted"/>
<dbReference type="EMBL" id="ASGY01000067">
    <property type="protein sequence ID" value="KGE68284.1"/>
    <property type="molecule type" value="Genomic_DNA"/>
</dbReference>
<dbReference type="Proteomes" id="UP000030060">
    <property type="component" value="Unassembled WGS sequence"/>
</dbReference>
<sequence>MNSSFFNSGVQPGEQELYQRAQALIGVGCKLTAEKCRCCLAGDLLIGCCASNSCVGNSANAMQRQL</sequence>
<comment type="caution">
    <text evidence="1">The sequence shown here is derived from an EMBL/GenBank/DDBJ whole genome shotgun (WGS) entry which is preliminary data.</text>
</comment>
<protein>
    <submittedName>
        <fullName evidence="1">Uncharacterized protein</fullName>
    </submittedName>
</protein>